<feature type="chain" id="PRO_5002134190" description="Lipoprotein" evidence="1">
    <location>
        <begin position="20"/>
        <end position="196"/>
    </location>
</feature>
<gene>
    <name evidence="2" type="ORF">OI18_10715</name>
</gene>
<dbReference type="Proteomes" id="UP000031408">
    <property type="component" value="Unassembled WGS sequence"/>
</dbReference>
<dbReference type="OrthoDB" id="674387at2"/>
<keyword evidence="3" id="KW-1185">Reference proteome</keyword>
<accession>A0A0C1IK72</accession>
<evidence type="ECO:0000313" key="2">
    <source>
        <dbReference type="EMBL" id="KIC94575.1"/>
    </source>
</evidence>
<keyword evidence="1" id="KW-0732">Signal</keyword>
<dbReference type="EMBL" id="JSVC01000011">
    <property type="protein sequence ID" value="KIC94575.1"/>
    <property type="molecule type" value="Genomic_DNA"/>
</dbReference>
<proteinExistence type="predicted"/>
<feature type="signal peptide" evidence="1">
    <location>
        <begin position="1"/>
        <end position="19"/>
    </location>
</feature>
<protein>
    <recommendedName>
        <fullName evidence="4">Lipoprotein</fullName>
    </recommendedName>
</protein>
<evidence type="ECO:0000256" key="1">
    <source>
        <dbReference type="SAM" id="SignalP"/>
    </source>
</evidence>
<name>A0A0C1IK72_9BACT</name>
<organism evidence="2 3">
    <name type="scientific">Flavihumibacter solisilvae</name>
    <dbReference type="NCBI Taxonomy" id="1349421"/>
    <lineage>
        <taxon>Bacteria</taxon>
        <taxon>Pseudomonadati</taxon>
        <taxon>Bacteroidota</taxon>
        <taxon>Chitinophagia</taxon>
        <taxon>Chitinophagales</taxon>
        <taxon>Chitinophagaceae</taxon>
        <taxon>Flavihumibacter</taxon>
    </lineage>
</organism>
<sequence length="196" mass="21911">MRKLISVVAFLATILCASSCNTTPGSAEKGEAKEEPVFPVGDFLRAQLHIVDSLKMPVTRYRQGPDGSDTAAITLEETNVLAAPFFEHDISQIRYKGKYRESSFADQSIPSITFVYEAQEVDLPLRRVDVVLKPDPASSDKVRTIYMEKSYLVGNTAVEEKLYWKADHFYQVIKSSTSPQGKSTLSQLKVVWDPTE</sequence>
<dbReference type="RefSeq" id="WP_039139778.1">
    <property type="nucleotide sequence ID" value="NZ_JSVC01000011.1"/>
</dbReference>
<dbReference type="STRING" id="1349421.OI18_10715"/>
<evidence type="ECO:0008006" key="4">
    <source>
        <dbReference type="Google" id="ProtNLM"/>
    </source>
</evidence>
<dbReference type="AlphaFoldDB" id="A0A0C1IK72"/>
<reference evidence="2 3" key="1">
    <citation type="submission" date="2014-11" db="EMBL/GenBank/DDBJ databases">
        <title>Genome sequence of Flavihumibacter solisilvae 3-3.</title>
        <authorList>
            <person name="Zhou G."/>
            <person name="Li M."/>
            <person name="Wang G."/>
        </authorList>
    </citation>
    <scope>NUCLEOTIDE SEQUENCE [LARGE SCALE GENOMIC DNA]</scope>
    <source>
        <strain evidence="2 3">3-3</strain>
    </source>
</reference>
<comment type="caution">
    <text evidence="2">The sequence shown here is derived from an EMBL/GenBank/DDBJ whole genome shotgun (WGS) entry which is preliminary data.</text>
</comment>
<evidence type="ECO:0000313" key="3">
    <source>
        <dbReference type="Proteomes" id="UP000031408"/>
    </source>
</evidence>